<proteinExistence type="predicted"/>
<gene>
    <name evidence="2" type="ORF">D7Y07_19980</name>
</gene>
<comment type="caution">
    <text evidence="2">The sequence shown here is derived from an EMBL/GenBank/DDBJ whole genome shotgun (WGS) entry which is preliminary data.</text>
</comment>
<protein>
    <submittedName>
        <fullName evidence="2">Uncharacterized protein</fullName>
    </submittedName>
</protein>
<dbReference type="RefSeq" id="WP_289766109.1">
    <property type="nucleotide sequence ID" value="NZ_CARTBV010000139.1"/>
</dbReference>
<dbReference type="AlphaFoldDB" id="A0A3L8A2E2"/>
<evidence type="ECO:0000256" key="1">
    <source>
        <dbReference type="SAM" id="SignalP"/>
    </source>
</evidence>
<dbReference type="STRING" id="1235814.GCA_000613385_00382"/>
<reference evidence="2 3" key="1">
    <citation type="submission" date="2018-09" db="EMBL/GenBank/DDBJ databases">
        <title>Murine metabolic-syndrome-specific gut microbial biobank.</title>
        <authorList>
            <person name="Liu C."/>
        </authorList>
    </citation>
    <scope>NUCLEOTIDE SEQUENCE [LARGE SCALE GENOMIC DNA]</scope>
    <source>
        <strain evidence="2 3">0.1X-D8-26</strain>
    </source>
</reference>
<accession>A0A3L8A2E2</accession>
<feature type="chain" id="PRO_5018091449" evidence="1">
    <location>
        <begin position="29"/>
        <end position="244"/>
    </location>
</feature>
<organism evidence="2 3">
    <name type="scientific">Bacteroides acidifaciens</name>
    <dbReference type="NCBI Taxonomy" id="85831"/>
    <lineage>
        <taxon>Bacteria</taxon>
        <taxon>Pseudomonadati</taxon>
        <taxon>Bacteroidota</taxon>
        <taxon>Bacteroidia</taxon>
        <taxon>Bacteroidales</taxon>
        <taxon>Bacteroidaceae</taxon>
        <taxon>Bacteroides</taxon>
    </lineage>
</organism>
<name>A0A3L8A2E2_9BACE</name>
<dbReference type="EMBL" id="RAZM01000128">
    <property type="protein sequence ID" value="RLT78306.1"/>
    <property type="molecule type" value="Genomic_DNA"/>
</dbReference>
<feature type="signal peptide" evidence="1">
    <location>
        <begin position="1"/>
        <end position="28"/>
    </location>
</feature>
<sequence>MRTITQNTMTKRIILLLMLVLFGWESQAQTTEGSGTSYWDPIQVTFSSGKATFEDVRDTSTGPPWYYQCRYIPRDGDTYEYTQGRAIYYRMETSASGDVIIHNWNSYRVGFSTIFLLRPVKPGEMEDWSEGDLYFKRVATFEIGDCMSPDFNPEKLGIPEGVSLGLAYLRVRNLPAGTYYIVVAGFKGMNGSVPNGRLGTTIITDLSSIIPGEPEVMPEEPNDCPVQYQYDQSGNRIKTIKRLQ</sequence>
<evidence type="ECO:0000313" key="3">
    <source>
        <dbReference type="Proteomes" id="UP000267159"/>
    </source>
</evidence>
<keyword evidence="1" id="KW-0732">Signal</keyword>
<evidence type="ECO:0000313" key="2">
    <source>
        <dbReference type="EMBL" id="RLT78306.1"/>
    </source>
</evidence>
<dbReference type="Proteomes" id="UP000267159">
    <property type="component" value="Unassembled WGS sequence"/>
</dbReference>